<sequence length="492" mass="51460">MLLISRARPLMRGFALRSGALRSCAVKAPHKQHTLLLRPARRLSDAAATPRSSVAPFPVRCTIVGAATAVATPLFPVIGSYRLACYLVPNKGARFIIVGSAAGVFSFAIRDALPYLVDHAELMAPMALANGAVAAVSYGALEAINGGPAKLLDRASNMLPRFAPIWLKAAGPAAVVGAGIGLATALIAPYTYATLTELHFGVELPSTARFVDRLVPVTVPTGFVAGALLGPVLKPAIAGSPWLAAPAVLFFAGGALYLYRDAAPVEPFAVGKGPGAYYVDEETRIAASSVPRVDAVTLQIESQRGAEHIEDGGALASKGAALRKALSDRSVRAYADARHARLDVALARFPFLASMLDDRALLETFSPSVDPQKALRTDAVARAALLASRGVAPRDAARRARRDVEAAVPSARLGALPVAAALAAVVAPDSDVARAVDVNVEELAALLQNHGVHVPASAYDDHVVDERRRKAWRLVGAALLTAMVAVAREMMM</sequence>
<dbReference type="AlphaFoldDB" id="A0A8J2WQ31"/>
<keyword evidence="1" id="KW-0472">Membrane</keyword>
<reference evidence="2" key="1">
    <citation type="submission" date="2021-11" db="EMBL/GenBank/DDBJ databases">
        <authorList>
            <consortium name="Genoscope - CEA"/>
            <person name="William W."/>
        </authorList>
    </citation>
    <scope>NUCLEOTIDE SEQUENCE</scope>
</reference>
<gene>
    <name evidence="2" type="ORF">PECAL_5P04330</name>
</gene>
<evidence type="ECO:0000256" key="1">
    <source>
        <dbReference type="SAM" id="Phobius"/>
    </source>
</evidence>
<feature type="transmembrane region" description="Helical" evidence="1">
    <location>
        <begin position="471"/>
        <end position="487"/>
    </location>
</feature>
<feature type="transmembrane region" description="Helical" evidence="1">
    <location>
        <begin position="165"/>
        <end position="193"/>
    </location>
</feature>
<keyword evidence="1" id="KW-0812">Transmembrane</keyword>
<accession>A0A8J2WQ31</accession>
<evidence type="ECO:0000313" key="3">
    <source>
        <dbReference type="Proteomes" id="UP000789595"/>
    </source>
</evidence>
<organism evidence="2 3">
    <name type="scientific">Pelagomonas calceolata</name>
    <dbReference type="NCBI Taxonomy" id="35677"/>
    <lineage>
        <taxon>Eukaryota</taxon>
        <taxon>Sar</taxon>
        <taxon>Stramenopiles</taxon>
        <taxon>Ochrophyta</taxon>
        <taxon>Pelagophyceae</taxon>
        <taxon>Pelagomonadales</taxon>
        <taxon>Pelagomonadaceae</taxon>
        <taxon>Pelagomonas</taxon>
    </lineage>
</organism>
<keyword evidence="3" id="KW-1185">Reference proteome</keyword>
<evidence type="ECO:0000313" key="2">
    <source>
        <dbReference type="EMBL" id="CAH0375885.1"/>
    </source>
</evidence>
<feature type="transmembrane region" description="Helical" evidence="1">
    <location>
        <begin position="240"/>
        <end position="259"/>
    </location>
</feature>
<keyword evidence="1" id="KW-1133">Transmembrane helix</keyword>
<dbReference type="EMBL" id="CAKKNE010000005">
    <property type="protein sequence ID" value="CAH0375885.1"/>
    <property type="molecule type" value="Genomic_DNA"/>
</dbReference>
<dbReference type="OrthoDB" id="199847at2759"/>
<proteinExistence type="predicted"/>
<feature type="transmembrane region" description="Helical" evidence="1">
    <location>
        <begin position="92"/>
        <end position="110"/>
    </location>
</feature>
<protein>
    <submittedName>
        <fullName evidence="2">Uncharacterized protein</fullName>
    </submittedName>
</protein>
<dbReference type="Proteomes" id="UP000789595">
    <property type="component" value="Unassembled WGS sequence"/>
</dbReference>
<comment type="caution">
    <text evidence="2">The sequence shown here is derived from an EMBL/GenBank/DDBJ whole genome shotgun (WGS) entry which is preliminary data.</text>
</comment>
<name>A0A8J2WQ31_9STRA</name>
<feature type="transmembrane region" description="Helical" evidence="1">
    <location>
        <begin position="122"/>
        <end position="144"/>
    </location>
</feature>